<name>A0ABT3ZAA6_9HYPH</name>
<proteinExistence type="predicted"/>
<keyword evidence="1" id="KW-0472">Membrane</keyword>
<comment type="caution">
    <text evidence="2">The sequence shown here is derived from an EMBL/GenBank/DDBJ whole genome shotgun (WGS) entry which is preliminary data.</text>
</comment>
<dbReference type="EMBL" id="JAOVZR010000001">
    <property type="protein sequence ID" value="MCY0148682.1"/>
    <property type="molecule type" value="Genomic_DNA"/>
</dbReference>
<dbReference type="RefSeq" id="WP_267654221.1">
    <property type="nucleotide sequence ID" value="NZ_JAOVZR010000001.1"/>
</dbReference>
<keyword evidence="1" id="KW-0812">Transmembrane</keyword>
<protein>
    <recommendedName>
        <fullName evidence="4">GlsB/YeaQ/YmgE family stress response membrane protein</fullName>
    </recommendedName>
</protein>
<organism evidence="2 3">
    <name type="scientific">Hoeflea algicola</name>
    <dbReference type="NCBI Taxonomy" id="2983763"/>
    <lineage>
        <taxon>Bacteria</taxon>
        <taxon>Pseudomonadati</taxon>
        <taxon>Pseudomonadota</taxon>
        <taxon>Alphaproteobacteria</taxon>
        <taxon>Hyphomicrobiales</taxon>
        <taxon>Rhizobiaceae</taxon>
        <taxon>Hoeflea</taxon>
    </lineage>
</organism>
<evidence type="ECO:0000313" key="3">
    <source>
        <dbReference type="Proteomes" id="UP001073227"/>
    </source>
</evidence>
<keyword evidence="1" id="KW-1133">Transmembrane helix</keyword>
<feature type="transmembrane region" description="Helical" evidence="1">
    <location>
        <begin position="12"/>
        <end position="32"/>
    </location>
</feature>
<evidence type="ECO:0000256" key="1">
    <source>
        <dbReference type="SAM" id="Phobius"/>
    </source>
</evidence>
<evidence type="ECO:0008006" key="4">
    <source>
        <dbReference type="Google" id="ProtNLM"/>
    </source>
</evidence>
<dbReference type="Proteomes" id="UP001073227">
    <property type="component" value="Unassembled WGS sequence"/>
</dbReference>
<feature type="transmembrane region" description="Helical" evidence="1">
    <location>
        <begin position="39"/>
        <end position="57"/>
    </location>
</feature>
<reference evidence="2" key="1">
    <citation type="submission" date="2022-10" db="EMBL/GenBank/DDBJ databases">
        <title>Hoeflea sp. G2-23, isolated from marine algae.</title>
        <authorList>
            <person name="Kristyanto S."/>
            <person name="Kim J.M."/>
            <person name="Jeon C.O."/>
        </authorList>
    </citation>
    <scope>NUCLEOTIDE SEQUENCE</scope>
    <source>
        <strain evidence="2">G2-23</strain>
    </source>
</reference>
<keyword evidence="3" id="KW-1185">Reference proteome</keyword>
<gene>
    <name evidence="2" type="ORF">OEG84_13480</name>
</gene>
<sequence>MFAGLTVDMILFFTAVVGSACFFVGYFMNIVFGAQGFGVLGNMLVLFSGFVIGLKLMDYLPSGQVPTNMVVPAAICVAFGALFLLSVLKRKMLPT</sequence>
<evidence type="ECO:0000313" key="2">
    <source>
        <dbReference type="EMBL" id="MCY0148682.1"/>
    </source>
</evidence>
<accession>A0ABT3ZAA6</accession>
<feature type="transmembrane region" description="Helical" evidence="1">
    <location>
        <begin position="69"/>
        <end position="88"/>
    </location>
</feature>